<keyword evidence="3 11" id="KW-0645">Protease</keyword>
<evidence type="ECO:0000256" key="12">
    <source>
        <dbReference type="SAM" id="Phobius"/>
    </source>
</evidence>
<comment type="cofactor">
    <cofactor evidence="11">
        <name>Zn(2+)</name>
        <dbReference type="ChEBI" id="CHEBI:29105"/>
    </cofactor>
    <text evidence="11">Binds 1 zinc ion per subunit.</text>
</comment>
<evidence type="ECO:0000313" key="14">
    <source>
        <dbReference type="EMBL" id="NEE02120.1"/>
    </source>
</evidence>
<evidence type="ECO:0000256" key="7">
    <source>
        <dbReference type="ARBA" id="ARBA00022833"/>
    </source>
</evidence>
<evidence type="ECO:0000256" key="1">
    <source>
        <dbReference type="ARBA" id="ARBA00004651"/>
    </source>
</evidence>
<comment type="similarity">
    <text evidence="11">Belongs to the peptidase M48 family.</text>
</comment>
<comment type="caution">
    <text evidence="14">The sequence shown here is derived from an EMBL/GenBank/DDBJ whole genome shotgun (WGS) entry which is preliminary data.</text>
</comment>
<evidence type="ECO:0000256" key="10">
    <source>
        <dbReference type="ARBA" id="ARBA00023136"/>
    </source>
</evidence>
<evidence type="ECO:0000256" key="2">
    <source>
        <dbReference type="ARBA" id="ARBA00022475"/>
    </source>
</evidence>
<dbReference type="InterPro" id="IPR050083">
    <property type="entry name" value="HtpX_protease"/>
</dbReference>
<dbReference type="Pfam" id="PF01435">
    <property type="entry name" value="Peptidase_M48"/>
    <property type="match status" value="2"/>
</dbReference>
<dbReference type="GO" id="GO:0046872">
    <property type="term" value="F:metal ion binding"/>
    <property type="evidence" value="ECO:0007669"/>
    <property type="project" value="UniProtKB-KW"/>
</dbReference>
<dbReference type="InterPro" id="IPR001915">
    <property type="entry name" value="Peptidase_M48"/>
</dbReference>
<accession>A0A6L9SDL2</accession>
<feature type="transmembrane region" description="Helical" evidence="12">
    <location>
        <begin position="219"/>
        <end position="239"/>
    </location>
</feature>
<dbReference type="PANTHER" id="PTHR43221">
    <property type="entry name" value="PROTEASE HTPX"/>
    <property type="match status" value="1"/>
</dbReference>
<dbReference type="EMBL" id="JAAGOA010000013">
    <property type="protein sequence ID" value="NEE02120.1"/>
    <property type="molecule type" value="Genomic_DNA"/>
</dbReference>
<gene>
    <name evidence="14" type="ORF">G1H10_18255</name>
</gene>
<evidence type="ECO:0000256" key="9">
    <source>
        <dbReference type="ARBA" id="ARBA00023049"/>
    </source>
</evidence>
<keyword evidence="6 11" id="KW-0378">Hydrolase</keyword>
<feature type="domain" description="Peptidase M48" evidence="13">
    <location>
        <begin position="81"/>
        <end position="173"/>
    </location>
</feature>
<evidence type="ECO:0000259" key="13">
    <source>
        <dbReference type="Pfam" id="PF01435"/>
    </source>
</evidence>
<keyword evidence="15" id="KW-1185">Reference proteome</keyword>
<keyword evidence="7 11" id="KW-0862">Zinc</keyword>
<evidence type="ECO:0000256" key="11">
    <source>
        <dbReference type="RuleBase" id="RU003983"/>
    </source>
</evidence>
<evidence type="ECO:0000256" key="4">
    <source>
        <dbReference type="ARBA" id="ARBA00022692"/>
    </source>
</evidence>
<keyword evidence="9 11" id="KW-0482">Metalloprotease</keyword>
<dbReference type="GO" id="GO:0005886">
    <property type="term" value="C:plasma membrane"/>
    <property type="evidence" value="ECO:0007669"/>
    <property type="project" value="UniProtKB-SubCell"/>
</dbReference>
<dbReference type="PANTHER" id="PTHR43221:SF1">
    <property type="entry name" value="PROTEASE HTPX"/>
    <property type="match status" value="1"/>
</dbReference>
<comment type="subcellular location">
    <subcellularLocation>
        <location evidence="1">Cell membrane</location>
        <topology evidence="1">Multi-pass membrane protein</topology>
    </subcellularLocation>
</comment>
<sequence>MTAAARFRPDRRLTFRIGETWLLLLVVTAGYGALIGLVLQWLVGLPWWIGLVLPMLATVLFYAQHDGGVLPRTLRTTDADPAREPRLYAVLERLCALADVPPPRVKVIDAEWTNALAVQLPGRRPVIAVSRGLLDTADDDRLESVLAHELAHVIHRDATVMTFAANTSTAVLTLPAHLVDVFYAADRALCWLARRCGFGWQPIDHDADDERLPARNVAAGLRTLLGCTAMPVIGLIRALLVLSVFPFGIVTLPAILVLSIPAVLVLTRLSRYREFAADRTAAMLTGRPTVLAATLTSLDEDSRRIPNKDLRELRAASSMAIVPLPVKHEQKKGQPRVSALERAVASHPPIGQRVKRLDELSRGLAQ</sequence>
<dbReference type="GO" id="GO:0004222">
    <property type="term" value="F:metalloendopeptidase activity"/>
    <property type="evidence" value="ECO:0007669"/>
    <property type="project" value="InterPro"/>
</dbReference>
<reference evidence="14 15" key="1">
    <citation type="submission" date="2020-02" db="EMBL/GenBank/DDBJ databases">
        <authorList>
            <person name="Li X.-J."/>
            <person name="Han X.-M."/>
        </authorList>
    </citation>
    <scope>NUCLEOTIDE SEQUENCE [LARGE SCALE GENOMIC DNA]</scope>
    <source>
        <strain evidence="14 15">CCTCC AB 2017055</strain>
    </source>
</reference>
<feature type="transmembrane region" description="Helical" evidence="12">
    <location>
        <begin position="21"/>
        <end position="39"/>
    </location>
</feature>
<keyword evidence="5" id="KW-0479">Metal-binding</keyword>
<organism evidence="14 15">
    <name type="scientific">Phytoactinopolyspora halotolerans</name>
    <dbReference type="NCBI Taxonomy" id="1981512"/>
    <lineage>
        <taxon>Bacteria</taxon>
        <taxon>Bacillati</taxon>
        <taxon>Actinomycetota</taxon>
        <taxon>Actinomycetes</taxon>
        <taxon>Jiangellales</taxon>
        <taxon>Jiangellaceae</taxon>
        <taxon>Phytoactinopolyspora</taxon>
    </lineage>
</organism>
<dbReference type="AlphaFoldDB" id="A0A6L9SDL2"/>
<dbReference type="Gene3D" id="3.30.2010.10">
    <property type="entry name" value="Metalloproteases ('zincins'), catalytic domain"/>
    <property type="match status" value="1"/>
</dbReference>
<evidence type="ECO:0000256" key="3">
    <source>
        <dbReference type="ARBA" id="ARBA00022670"/>
    </source>
</evidence>
<keyword evidence="4 12" id="KW-0812">Transmembrane</keyword>
<keyword evidence="2" id="KW-1003">Cell membrane</keyword>
<name>A0A6L9SDL2_9ACTN</name>
<feature type="transmembrane region" description="Helical" evidence="12">
    <location>
        <begin position="45"/>
        <end position="63"/>
    </location>
</feature>
<evidence type="ECO:0000313" key="15">
    <source>
        <dbReference type="Proteomes" id="UP000475214"/>
    </source>
</evidence>
<keyword evidence="8 12" id="KW-1133">Transmembrane helix</keyword>
<dbReference type="Proteomes" id="UP000475214">
    <property type="component" value="Unassembled WGS sequence"/>
</dbReference>
<feature type="domain" description="Peptidase M48" evidence="13">
    <location>
        <begin position="245"/>
        <end position="360"/>
    </location>
</feature>
<dbReference type="GO" id="GO:0006508">
    <property type="term" value="P:proteolysis"/>
    <property type="evidence" value="ECO:0007669"/>
    <property type="project" value="UniProtKB-KW"/>
</dbReference>
<feature type="transmembrane region" description="Helical" evidence="12">
    <location>
        <begin position="245"/>
        <end position="266"/>
    </location>
</feature>
<proteinExistence type="inferred from homology"/>
<protein>
    <submittedName>
        <fullName evidence="14">M48 family metalloprotease</fullName>
    </submittedName>
</protein>
<evidence type="ECO:0000256" key="5">
    <source>
        <dbReference type="ARBA" id="ARBA00022723"/>
    </source>
</evidence>
<evidence type="ECO:0000256" key="6">
    <source>
        <dbReference type="ARBA" id="ARBA00022801"/>
    </source>
</evidence>
<dbReference type="RefSeq" id="WP_163740415.1">
    <property type="nucleotide sequence ID" value="NZ_JAAGOA010000013.1"/>
</dbReference>
<keyword evidence="10 12" id="KW-0472">Membrane</keyword>
<evidence type="ECO:0000256" key="8">
    <source>
        <dbReference type="ARBA" id="ARBA00022989"/>
    </source>
</evidence>